<dbReference type="Pfam" id="PF13439">
    <property type="entry name" value="Glyco_transf_4"/>
    <property type="match status" value="1"/>
</dbReference>
<keyword evidence="1" id="KW-0472">Membrane</keyword>
<accession>A0A0S8JLL3</accession>
<keyword evidence="1" id="KW-0812">Transmembrane</keyword>
<sequence length="441" mass="50124">MRRLLIVTEMDLWAFPNQRTHHLVRHLSPKFDEIVVLCCSKVTDRSFVGQLKGLMMRTQVLPLGDATLVRINPFLNHVESLGLTMLGLESPYSERRRGVRRVVSSILSNIGCVAEFAILPSLLLTFLLRARGRFDVCIAEGPWEAALGMILRRMGYLKLLVYDDIDFTPGYHSISRFRRNYRLLMERWSMKSSDLITAVGDLLAELRHKLTGKPVTVVPNGVDLEHFSRAQKKVAHRPTLVYTGNVAGWAGIDLAIEALPLIAERISDIRLLVVGFSSPEYSAVMESLVEKSGVRGHFSYVGQKEYRELPEFLRQSDIGLAVFRPVEVRKYAFSLKVIEYMAAGLPVIVTCGTQSERVVERYRCGEAIDFDPQAFADCAIRMILDRERYHRYVENGIRASREFAWPALVEREYDLIAESYAQRFCSAGNIHRGEVHKPYAA</sequence>
<feature type="domain" description="Glycosyltransferase subfamily 4-like N-terminal" evidence="3">
    <location>
        <begin position="113"/>
        <end position="225"/>
    </location>
</feature>
<dbReference type="Gene3D" id="3.40.50.2000">
    <property type="entry name" value="Glycogen Phosphorylase B"/>
    <property type="match status" value="2"/>
</dbReference>
<evidence type="ECO:0000313" key="4">
    <source>
        <dbReference type="EMBL" id="KPL10599.1"/>
    </source>
</evidence>
<evidence type="ECO:0000259" key="2">
    <source>
        <dbReference type="Pfam" id="PF00534"/>
    </source>
</evidence>
<dbReference type="SUPFAM" id="SSF53756">
    <property type="entry name" value="UDP-Glycosyltransferase/glycogen phosphorylase"/>
    <property type="match status" value="1"/>
</dbReference>
<name>A0A0S8JLL3_UNCT6</name>
<protein>
    <recommendedName>
        <fullName evidence="6">Glycosyltransferase subfamily 4-like N-terminal domain-containing protein</fullName>
    </recommendedName>
</protein>
<comment type="caution">
    <text evidence="4">The sequence shown here is derived from an EMBL/GenBank/DDBJ whole genome shotgun (WGS) entry which is preliminary data.</text>
</comment>
<dbReference type="InterPro" id="IPR001296">
    <property type="entry name" value="Glyco_trans_1"/>
</dbReference>
<reference evidence="4 5" key="1">
    <citation type="journal article" date="2015" name="Microbiome">
        <title>Genomic resolution of linkages in carbon, nitrogen, and sulfur cycling among widespread estuary sediment bacteria.</title>
        <authorList>
            <person name="Baker B.J."/>
            <person name="Lazar C.S."/>
            <person name="Teske A.P."/>
            <person name="Dick G.J."/>
        </authorList>
    </citation>
    <scope>NUCLEOTIDE SEQUENCE [LARGE SCALE GENOMIC DNA]</scope>
    <source>
        <strain evidence="4">SM1_40</strain>
    </source>
</reference>
<dbReference type="EMBL" id="LJVA01000018">
    <property type="protein sequence ID" value="KPL10599.1"/>
    <property type="molecule type" value="Genomic_DNA"/>
</dbReference>
<dbReference type="Pfam" id="PF00534">
    <property type="entry name" value="Glycos_transf_1"/>
    <property type="match status" value="1"/>
</dbReference>
<proteinExistence type="predicted"/>
<evidence type="ECO:0000313" key="5">
    <source>
        <dbReference type="Proteomes" id="UP000051035"/>
    </source>
</evidence>
<organism evidence="4 5">
    <name type="scientific">candidate division TA06 bacterium SM1_40</name>
    <dbReference type="NCBI Taxonomy" id="1703773"/>
    <lineage>
        <taxon>Bacteria</taxon>
        <taxon>Bacteria division TA06</taxon>
    </lineage>
</organism>
<feature type="transmembrane region" description="Helical" evidence="1">
    <location>
        <begin position="106"/>
        <end position="128"/>
    </location>
</feature>
<evidence type="ECO:0000256" key="1">
    <source>
        <dbReference type="SAM" id="Phobius"/>
    </source>
</evidence>
<evidence type="ECO:0008006" key="6">
    <source>
        <dbReference type="Google" id="ProtNLM"/>
    </source>
</evidence>
<dbReference type="PANTHER" id="PTHR12526">
    <property type="entry name" value="GLYCOSYLTRANSFERASE"/>
    <property type="match status" value="1"/>
</dbReference>
<evidence type="ECO:0000259" key="3">
    <source>
        <dbReference type="Pfam" id="PF13439"/>
    </source>
</evidence>
<gene>
    <name evidence="4" type="ORF">AMJ71_02650</name>
</gene>
<dbReference type="AlphaFoldDB" id="A0A0S8JLL3"/>
<feature type="domain" description="Glycosyl transferase family 1" evidence="2">
    <location>
        <begin position="230"/>
        <end position="397"/>
    </location>
</feature>
<keyword evidence="1" id="KW-1133">Transmembrane helix</keyword>
<dbReference type="Proteomes" id="UP000051035">
    <property type="component" value="Unassembled WGS sequence"/>
</dbReference>
<dbReference type="GO" id="GO:0016757">
    <property type="term" value="F:glycosyltransferase activity"/>
    <property type="evidence" value="ECO:0007669"/>
    <property type="project" value="InterPro"/>
</dbReference>
<dbReference type="InterPro" id="IPR028098">
    <property type="entry name" value="Glyco_trans_4-like_N"/>
</dbReference>